<reference evidence="2 3" key="1">
    <citation type="submission" date="2020-01" db="EMBL/GenBank/DDBJ databases">
        <title>Genome analysis.</title>
        <authorList>
            <person name="Wu S."/>
            <person name="Wang G."/>
        </authorList>
    </citation>
    <scope>NUCLEOTIDE SEQUENCE [LARGE SCALE GENOMIC DNA]</scope>
    <source>
        <strain evidence="2 3">SYL130</strain>
    </source>
</reference>
<dbReference type="Pfam" id="PF01042">
    <property type="entry name" value="Ribonuc_L-PSP"/>
    <property type="match status" value="1"/>
</dbReference>
<organism evidence="2 3">
    <name type="scientific">Sediminibacterium roseum</name>
    <dbReference type="NCBI Taxonomy" id="1978412"/>
    <lineage>
        <taxon>Bacteria</taxon>
        <taxon>Pseudomonadati</taxon>
        <taxon>Bacteroidota</taxon>
        <taxon>Chitinophagia</taxon>
        <taxon>Chitinophagales</taxon>
        <taxon>Chitinophagaceae</taxon>
        <taxon>Sediminibacterium</taxon>
    </lineage>
</organism>
<accession>A0ABW9ZNV1</accession>
<gene>
    <name evidence="2" type="ORF">GWC95_01575</name>
</gene>
<evidence type="ECO:0000256" key="1">
    <source>
        <dbReference type="ARBA" id="ARBA00010552"/>
    </source>
</evidence>
<dbReference type="NCBIfam" id="TIGR00004">
    <property type="entry name" value="Rid family detoxifying hydrolase"/>
    <property type="match status" value="1"/>
</dbReference>
<dbReference type="InterPro" id="IPR035959">
    <property type="entry name" value="RutC-like_sf"/>
</dbReference>
<sequence>MSKQIIITDKAPAPIGPYNQAVKANGFVFISGQVAFVPATGELDLSSLQAETHQVMKNLGEILSESKLTFQHVVKTTIFLSDMSLFAQVNEVYGSYFTGDHPARETVAVKGLPRGVNVEISMIAVVDL</sequence>
<dbReference type="PANTHER" id="PTHR11803:SF58">
    <property type="entry name" value="PROTEIN HMF1-RELATED"/>
    <property type="match status" value="1"/>
</dbReference>
<evidence type="ECO:0000313" key="3">
    <source>
        <dbReference type="Proteomes" id="UP000753802"/>
    </source>
</evidence>
<dbReference type="CDD" id="cd00448">
    <property type="entry name" value="YjgF_YER057c_UK114_family"/>
    <property type="match status" value="1"/>
</dbReference>
<protein>
    <submittedName>
        <fullName evidence="2">RidA family protein</fullName>
    </submittedName>
</protein>
<dbReference type="EMBL" id="JAACJS010000002">
    <property type="protein sequence ID" value="NCI48594.1"/>
    <property type="molecule type" value="Genomic_DNA"/>
</dbReference>
<dbReference type="InterPro" id="IPR006175">
    <property type="entry name" value="YjgF/YER057c/UK114"/>
</dbReference>
<keyword evidence="3" id="KW-1185">Reference proteome</keyword>
<dbReference type="PANTHER" id="PTHR11803">
    <property type="entry name" value="2-IMINOBUTANOATE/2-IMINOPROPANOATE DEAMINASE RIDA"/>
    <property type="match status" value="1"/>
</dbReference>
<dbReference type="Gene3D" id="3.30.1330.40">
    <property type="entry name" value="RutC-like"/>
    <property type="match status" value="1"/>
</dbReference>
<dbReference type="InterPro" id="IPR006056">
    <property type="entry name" value="RidA"/>
</dbReference>
<name>A0ABW9ZNV1_9BACT</name>
<comment type="similarity">
    <text evidence="1">Belongs to the RutC family.</text>
</comment>
<dbReference type="Proteomes" id="UP000753802">
    <property type="component" value="Unassembled WGS sequence"/>
</dbReference>
<dbReference type="RefSeq" id="WP_161816915.1">
    <property type="nucleotide sequence ID" value="NZ_JAACJS010000002.1"/>
</dbReference>
<proteinExistence type="inferred from homology"/>
<comment type="caution">
    <text evidence="2">The sequence shown here is derived from an EMBL/GenBank/DDBJ whole genome shotgun (WGS) entry which is preliminary data.</text>
</comment>
<dbReference type="SUPFAM" id="SSF55298">
    <property type="entry name" value="YjgF-like"/>
    <property type="match status" value="1"/>
</dbReference>
<evidence type="ECO:0000313" key="2">
    <source>
        <dbReference type="EMBL" id="NCI48594.1"/>
    </source>
</evidence>